<feature type="signal peptide" evidence="4">
    <location>
        <begin position="1"/>
        <end position="22"/>
    </location>
</feature>
<feature type="domain" description="Carbohydrate-binding module family 96" evidence="6">
    <location>
        <begin position="603"/>
        <end position="735"/>
    </location>
</feature>
<keyword evidence="8" id="KW-1185">Reference proteome</keyword>
<dbReference type="NCBIfam" id="NF033679">
    <property type="entry name" value="DNRLRE_dom"/>
    <property type="match status" value="6"/>
</dbReference>
<proteinExistence type="predicted"/>
<organism evidence="7 8">
    <name type="scientific">Phaeodactylibacter xiamenensis</name>
    <dbReference type="NCBI Taxonomy" id="1524460"/>
    <lineage>
        <taxon>Bacteria</taxon>
        <taxon>Pseudomonadati</taxon>
        <taxon>Bacteroidota</taxon>
        <taxon>Saprospiria</taxon>
        <taxon>Saprospirales</taxon>
        <taxon>Haliscomenobacteraceae</taxon>
        <taxon>Phaeodactylibacter</taxon>
    </lineage>
</organism>
<dbReference type="InterPro" id="IPR026444">
    <property type="entry name" value="Secre_tail"/>
</dbReference>
<feature type="domain" description="Carbohydrate-binding module family 96" evidence="6">
    <location>
        <begin position="918"/>
        <end position="1061"/>
    </location>
</feature>
<evidence type="ECO:0000259" key="6">
    <source>
        <dbReference type="Pfam" id="PF24517"/>
    </source>
</evidence>
<name>A0A098S4Z1_9BACT</name>
<dbReference type="OrthoDB" id="2582440at2"/>
<evidence type="ECO:0000259" key="5">
    <source>
        <dbReference type="Pfam" id="PF18962"/>
    </source>
</evidence>
<evidence type="ECO:0000256" key="3">
    <source>
        <dbReference type="ARBA" id="ARBA00022729"/>
    </source>
</evidence>
<dbReference type="GO" id="GO:0005576">
    <property type="term" value="C:extracellular region"/>
    <property type="evidence" value="ECO:0007669"/>
    <property type="project" value="UniProtKB-SubCell"/>
</dbReference>
<dbReference type="NCBIfam" id="TIGR04183">
    <property type="entry name" value="Por_Secre_tail"/>
    <property type="match status" value="1"/>
</dbReference>
<dbReference type="InterPro" id="IPR026876">
    <property type="entry name" value="Fn3_assoc_repeat"/>
</dbReference>
<dbReference type="Proteomes" id="UP000029736">
    <property type="component" value="Unassembled WGS sequence"/>
</dbReference>
<feature type="domain" description="Carbohydrate-binding module family 96" evidence="6">
    <location>
        <begin position="245"/>
        <end position="357"/>
    </location>
</feature>
<protein>
    <submittedName>
        <fullName evidence="7">Uncharacterized protein</fullName>
    </submittedName>
</protein>
<keyword evidence="3 4" id="KW-0732">Signal</keyword>
<dbReference type="Pfam" id="PF18962">
    <property type="entry name" value="Por_Secre_tail"/>
    <property type="match status" value="1"/>
</dbReference>
<comment type="caution">
    <text evidence="7">The sequence shown here is derived from an EMBL/GenBank/DDBJ whole genome shotgun (WGS) entry which is preliminary data.</text>
</comment>
<evidence type="ECO:0000256" key="4">
    <source>
        <dbReference type="SAM" id="SignalP"/>
    </source>
</evidence>
<dbReference type="InterPro" id="IPR055372">
    <property type="entry name" value="CBM96"/>
</dbReference>
<feature type="domain" description="Carbohydrate-binding module family 96" evidence="6">
    <location>
        <begin position="747"/>
        <end position="894"/>
    </location>
</feature>
<evidence type="ECO:0000256" key="1">
    <source>
        <dbReference type="ARBA" id="ARBA00004613"/>
    </source>
</evidence>
<dbReference type="STRING" id="1524460.IX84_22920"/>
<feature type="domain" description="Secretion system C-terminal sorting" evidence="5">
    <location>
        <begin position="1678"/>
        <end position="1755"/>
    </location>
</feature>
<feature type="chain" id="PRO_5001939872" evidence="4">
    <location>
        <begin position="23"/>
        <end position="1757"/>
    </location>
</feature>
<dbReference type="RefSeq" id="WP_044225829.1">
    <property type="nucleotide sequence ID" value="NZ_JBKAGJ010000013.1"/>
</dbReference>
<keyword evidence="2" id="KW-0964">Secreted</keyword>
<reference evidence="7 8" key="1">
    <citation type="journal article" date="2014" name="Int. J. Syst. Evol. Microbiol.">
        <title>Phaeodactylibacter xiamenensis gen. nov., sp. nov., a member of the family Saprospiraceae isolated from the marine alga Phaeodactylum tricornutum.</title>
        <authorList>
            <person name="Chen Z.Jr."/>
            <person name="Lei X."/>
            <person name="Lai Q."/>
            <person name="Li Y."/>
            <person name="Zhang B."/>
            <person name="Zhang J."/>
            <person name="Zhang H."/>
            <person name="Yang L."/>
            <person name="Zheng W."/>
            <person name="Tian Y."/>
            <person name="Yu Z."/>
            <person name="Xu H.Jr."/>
            <person name="Zheng T."/>
        </authorList>
    </citation>
    <scope>NUCLEOTIDE SEQUENCE [LARGE SCALE GENOMIC DNA]</scope>
    <source>
        <strain evidence="7 8">KD52</strain>
    </source>
</reference>
<evidence type="ECO:0000313" key="8">
    <source>
        <dbReference type="Proteomes" id="UP000029736"/>
    </source>
</evidence>
<comment type="subcellular location">
    <subcellularLocation>
        <location evidence="1">Secreted</location>
    </subcellularLocation>
</comment>
<feature type="domain" description="Carbohydrate-binding module family 96" evidence="6">
    <location>
        <begin position="58"/>
        <end position="178"/>
    </location>
</feature>
<evidence type="ECO:0000256" key="2">
    <source>
        <dbReference type="ARBA" id="ARBA00022525"/>
    </source>
</evidence>
<sequence>MLFRYLISAVFLCLLSLSPMWGQTVSKYGQADAVVMEAFPDSIIDQSNVGNNILAYKHREGDNLYAVYSYVKFDISNLNGTQIESASLSYRGKTGEADFEELFELELHSLKSDFDAETLTWSNKPQKDQLLGISALNSSSARKAFINEGTRFADYINEAARKGENTIGLLIRSTAKDSTSNMWIGGIGNGNYGPVLEYTISPEKSGYAHSDAVVMEVHPDSIIDPANIGGNILAYRESVDGELKRVESYVKYDISHLAGQQLETVSLSYRGKTGAADFEDLFEVEIHSLKSDFDADNLTWNNKPQKDKKLATTTLNASSARKAFVNEGTLFVDYINEELRKGNTTVGLLLRSAAKDSTSNMWIGGVDNGNYGPILDYTIAPKGSQYAAADAVVMQMHPDSVIDQSNIGGNILAYRESVDGGLMRVQSYVTYDISSLRGKQVENVSFSYRGKTGAADFEELFGLEAFSVKAAYDANTITWNNKPQNDKKLATSTLNASSARKAFINEGTNFQDYINEEIRKGATELHIMVRSTAKDSTSNMWIGGAGNGNYGPILEYGTKPMASAYGIGDAVVLEMHPDSTLDQSQVGGNILAYRESVDGVLQRVQSYVKYDLSGLNGEQIEAASFSYRGKTGAADFEEEFGLELQSVKADFDPEAVTWNNRPAKDKVLATSLLNSSSARKDFINTESRLVEYINEEIRKGATTVSFLVRSAAKDSTSNMWIGGVENGNYGPVLDISRPNLFRLENDTLTVIEDVFVSEAEADTNFEIADADMHVINAASTNESKDIYLKFNISASKNGIGTATLMLRGAQKDPPSQDENFWIEIYGTDSDDWSEGTLTWNTTPAVTTEALAEYNITESATHLVQGNALTTYVNEAIKAGRENLTFVVRGRDETAFRGWISSKNWVPAQLALDYSTQDKRVIEDSYVAEGAPDENYDGTTAMQVAMDDDANNDRETLVKFDLDGARSNVVTATLTLRGDQENTGIPLDNFWIEVYGTTDNSWDETTVTWNNRPEDVTGPLTAYNVTESGFHDLSGPELTDFVKNAISQGNEYVSFVVRGRDNTPGSNVWISDQGWQPARLFLDYRQIVAAPAILTPAGDYVPEVTVEIVPQTPRSTIYYTLDGTEPTEESLLYEDGILLTDTATVTARAFADGLVASSTVSATYNVAPVGLPVFSPTPLVEYNDAVNVTIDIQPDDAFVFYSDEGGDPLTPYPGGGILLTETTTIRARGVNSEGTAFGPILEATYTVVNTVPGTGTGPGGVGASDNAIAGQPENALWLRADAIADVADGEQVFTWEDRSGNGNDAYNTYVEGGNNGIPNTGESQKPAPTYIADGLNGKPVLQFGLDDGSTPLNRSLIIDDADNLDGGAGISIFTVFKRNQFYADFAAVFQKRDITAGAPGQAYVIEFNGGSNPHTLQFVIERSLFLRSDSEFNDQDYYIANAELQGDFSQVILRSNGGIEKINSFNGIIPAVDAPAIIGGFQPVSIPELVVYKKGLNAAQNLIVHNYLAVKYGLELMEGDTDLKLYTNTDYTEDLIGVGKTLYIDGTTEQEHRSASGAGLQIDVRSPFAVDDFVMAAHNGLPVTTANNWERIWHVEVIGNSPNVDMIFDFEAAGVDAPGSVDNLKLLYYDGEEWTDTGLAPVAGAGTVKFAVDGLQSGEYRLGTLTRTVEVDHSDLLRVFPNPNNGDAVNIRIDNDAQGTILIGVYDYTGKEVRAIRVDKAGTVLQETLNLNTLPNGMYTVRVMQEGKFRAIRKLIKQ</sequence>
<evidence type="ECO:0000313" key="7">
    <source>
        <dbReference type="EMBL" id="KGE86267.1"/>
    </source>
</evidence>
<gene>
    <name evidence="7" type="ORF">IX84_22920</name>
</gene>
<dbReference type="EMBL" id="JPOS01000081">
    <property type="protein sequence ID" value="KGE86267.1"/>
    <property type="molecule type" value="Genomic_DNA"/>
</dbReference>
<accession>A0A098S4Z1</accession>
<feature type="domain" description="Carbohydrate-binding module family 96" evidence="6">
    <location>
        <begin position="423"/>
        <end position="536"/>
    </location>
</feature>
<dbReference type="Pfam" id="PF24517">
    <property type="entry name" value="CBM96"/>
    <property type="match status" value="6"/>
</dbReference>
<dbReference type="Pfam" id="PF13287">
    <property type="entry name" value="Fn3_assoc"/>
    <property type="match status" value="1"/>
</dbReference>